<keyword evidence="2" id="KW-0732">Signal</keyword>
<keyword evidence="5" id="KW-1185">Reference proteome</keyword>
<dbReference type="PANTHER" id="PTHR23150">
    <property type="entry name" value="SULFATASE MODIFYING FACTOR 1, 2"/>
    <property type="match status" value="1"/>
</dbReference>
<dbReference type="AlphaFoldDB" id="A0A7K1YAP8"/>
<sequence>MKKTFTHQLLYLLACSTLVIACKSKGNNASSKTGWKYNDKYNGGFQVNKKVKPGPGPGLIAIEGGTFVMGGTLNQDLAYEYDNTRRRVTVPSFYMDETEVSNVDWLEYMYWIRRNFPDDKEAYYNSLPDTLVWRKPLSYNEPYVDNYLRHPAFQDYPVVGVSWEQANAYCEWRTDRVNEQILRDRGALLDYKSLAGGGKGKSGGATTVASTGTQEPFNTDIYLNGQYRGEGIDGKKMPKDLNPAATAANSGAKGGSKGPTRTVRLEDGVLKQPYRLPTEAEWEYAALGLIGNTEYENIADSKIYPWSGLGVRSNKKKTRGMILANFKRGEGDNMGTGGYLNDKADITAPVKAYMPNDFGLYNMAGNVNEWVEDTYRKLSFEDFEDFSPFRGNQYVNKRLEDKDKGTYAKDKYGRPIKDPAKSPRKQKWAELNNGAPDSSAANTAAPASAIAGKPYNPDFRGEKDTVNANLYGYTTLVNDRSKVYKGGSWNDRAYWLNPATRRFMQQDETSAELGFRCAMTLVGAPEISSKGKPQFKQPASKAPKKVR</sequence>
<feature type="compositionally biased region" description="Low complexity" evidence="1">
    <location>
        <begin position="242"/>
        <end position="251"/>
    </location>
</feature>
<feature type="chain" id="PRO_5029643294" evidence="2">
    <location>
        <begin position="22"/>
        <end position="547"/>
    </location>
</feature>
<dbReference type="PROSITE" id="PS51257">
    <property type="entry name" value="PROKAR_LIPOPROTEIN"/>
    <property type="match status" value="1"/>
</dbReference>
<proteinExistence type="predicted"/>
<feature type="domain" description="Sulfatase-modifying factor enzyme-like" evidence="3">
    <location>
        <begin position="57"/>
        <end position="385"/>
    </location>
</feature>
<dbReference type="InterPro" id="IPR042095">
    <property type="entry name" value="SUMF_sf"/>
</dbReference>
<feature type="compositionally biased region" description="Basic and acidic residues" evidence="1">
    <location>
        <begin position="406"/>
        <end position="421"/>
    </location>
</feature>
<feature type="signal peptide" evidence="2">
    <location>
        <begin position="1"/>
        <end position="21"/>
    </location>
</feature>
<dbReference type="PANTHER" id="PTHR23150:SF19">
    <property type="entry name" value="FORMYLGLYCINE-GENERATING ENZYME"/>
    <property type="match status" value="1"/>
</dbReference>
<feature type="compositionally biased region" description="Low complexity" evidence="1">
    <location>
        <begin position="435"/>
        <end position="451"/>
    </location>
</feature>
<protein>
    <submittedName>
        <fullName evidence="4">SUMF1/EgtB/PvdO family nonheme iron enzyme</fullName>
    </submittedName>
</protein>
<evidence type="ECO:0000256" key="1">
    <source>
        <dbReference type="SAM" id="MobiDB-lite"/>
    </source>
</evidence>
<evidence type="ECO:0000259" key="3">
    <source>
        <dbReference type="Pfam" id="PF03781"/>
    </source>
</evidence>
<accession>A0A7K1YAP8</accession>
<comment type="caution">
    <text evidence="4">The sequence shown here is derived from an EMBL/GenBank/DDBJ whole genome shotgun (WGS) entry which is preliminary data.</text>
</comment>
<name>A0A7K1YAP8_9SPHI</name>
<dbReference type="EMBL" id="WVHT01000005">
    <property type="protein sequence ID" value="MXV51652.1"/>
    <property type="molecule type" value="Genomic_DNA"/>
</dbReference>
<feature type="region of interest" description="Disordered" evidence="1">
    <location>
        <begin position="238"/>
        <end position="262"/>
    </location>
</feature>
<dbReference type="Gene3D" id="3.90.1580.10">
    <property type="entry name" value="paralog of FGE (formylglycine-generating enzyme)"/>
    <property type="match status" value="1"/>
</dbReference>
<dbReference type="GO" id="GO:0120147">
    <property type="term" value="F:formylglycine-generating oxidase activity"/>
    <property type="evidence" value="ECO:0007669"/>
    <property type="project" value="TreeGrafter"/>
</dbReference>
<dbReference type="Proteomes" id="UP000466586">
    <property type="component" value="Unassembled WGS sequence"/>
</dbReference>
<dbReference type="InterPro" id="IPR005532">
    <property type="entry name" value="SUMF_dom"/>
</dbReference>
<evidence type="ECO:0000313" key="4">
    <source>
        <dbReference type="EMBL" id="MXV51652.1"/>
    </source>
</evidence>
<evidence type="ECO:0000256" key="2">
    <source>
        <dbReference type="SAM" id="SignalP"/>
    </source>
</evidence>
<reference evidence="4 5" key="1">
    <citation type="submission" date="2019-11" db="EMBL/GenBank/DDBJ databases">
        <title>Pedobacter sp. HMF7647 Genome sequencing and assembly.</title>
        <authorList>
            <person name="Kang H."/>
            <person name="Kim H."/>
            <person name="Joh K."/>
        </authorList>
    </citation>
    <scope>NUCLEOTIDE SEQUENCE [LARGE SCALE GENOMIC DNA]</scope>
    <source>
        <strain evidence="4 5">HMF7647</strain>
    </source>
</reference>
<dbReference type="RefSeq" id="WP_160844836.1">
    <property type="nucleotide sequence ID" value="NZ_WVHT01000005.1"/>
</dbReference>
<organism evidence="4 5">
    <name type="scientific">Hufsiella arboris</name>
    <dbReference type="NCBI Taxonomy" id="2695275"/>
    <lineage>
        <taxon>Bacteria</taxon>
        <taxon>Pseudomonadati</taxon>
        <taxon>Bacteroidota</taxon>
        <taxon>Sphingobacteriia</taxon>
        <taxon>Sphingobacteriales</taxon>
        <taxon>Sphingobacteriaceae</taxon>
        <taxon>Hufsiella</taxon>
    </lineage>
</organism>
<feature type="region of interest" description="Disordered" evidence="1">
    <location>
        <begin position="406"/>
        <end position="459"/>
    </location>
</feature>
<gene>
    <name evidence="4" type="ORF">GS399_11775</name>
</gene>
<evidence type="ECO:0000313" key="5">
    <source>
        <dbReference type="Proteomes" id="UP000466586"/>
    </source>
</evidence>
<dbReference type="InterPro" id="IPR016187">
    <property type="entry name" value="CTDL_fold"/>
</dbReference>
<dbReference type="SUPFAM" id="SSF56436">
    <property type="entry name" value="C-type lectin-like"/>
    <property type="match status" value="1"/>
</dbReference>
<dbReference type="Pfam" id="PF03781">
    <property type="entry name" value="FGE-sulfatase"/>
    <property type="match status" value="1"/>
</dbReference>
<feature type="region of interest" description="Disordered" evidence="1">
    <location>
        <begin position="527"/>
        <end position="547"/>
    </location>
</feature>
<dbReference type="InterPro" id="IPR051043">
    <property type="entry name" value="Sulfatase_Mod_Factor_Kinase"/>
</dbReference>